<gene>
    <name evidence="1" type="ORF">DR950_39760</name>
</gene>
<evidence type="ECO:0008006" key="3">
    <source>
        <dbReference type="Google" id="ProtNLM"/>
    </source>
</evidence>
<name>A0A372ZJ11_9ACTN</name>
<evidence type="ECO:0000313" key="2">
    <source>
        <dbReference type="Proteomes" id="UP000263377"/>
    </source>
</evidence>
<dbReference type="SUPFAM" id="SSF55811">
    <property type="entry name" value="Nudix"/>
    <property type="match status" value="1"/>
</dbReference>
<dbReference type="AlphaFoldDB" id="A0A372ZJ11"/>
<evidence type="ECO:0000313" key="1">
    <source>
        <dbReference type="EMBL" id="RGD55502.1"/>
    </source>
</evidence>
<dbReference type="Proteomes" id="UP000263377">
    <property type="component" value="Unassembled WGS sequence"/>
</dbReference>
<proteinExistence type="predicted"/>
<dbReference type="InterPro" id="IPR015797">
    <property type="entry name" value="NUDIX_hydrolase-like_dom_sf"/>
</dbReference>
<comment type="caution">
    <text evidence="1">The sequence shown here is derived from an EMBL/GenBank/DDBJ whole genome shotgun (WGS) entry which is preliminary data.</text>
</comment>
<keyword evidence="2" id="KW-1185">Reference proteome</keyword>
<reference evidence="1 2" key="1">
    <citation type="submission" date="2018-08" db="EMBL/GenBank/DDBJ databases">
        <title>Diversity &amp; Physiological Properties of Lignin-Decomposing Actinobacteria from Soil.</title>
        <authorList>
            <person name="Roh S.G."/>
            <person name="Kim S.B."/>
        </authorList>
    </citation>
    <scope>NUCLEOTIDE SEQUENCE [LARGE SCALE GENOMIC DNA]</scope>
    <source>
        <strain evidence="1 2">MMS17-GH009</strain>
    </source>
</reference>
<protein>
    <recommendedName>
        <fullName evidence="3">Nudix hydrolase domain-containing protein</fullName>
    </recommendedName>
</protein>
<organism evidence="1 2">
    <name type="scientific">Kitasatospora xanthocidica</name>
    <dbReference type="NCBI Taxonomy" id="83382"/>
    <lineage>
        <taxon>Bacteria</taxon>
        <taxon>Bacillati</taxon>
        <taxon>Actinomycetota</taxon>
        <taxon>Actinomycetes</taxon>
        <taxon>Kitasatosporales</taxon>
        <taxon>Streptomycetaceae</taxon>
        <taxon>Kitasatospora</taxon>
    </lineage>
</organism>
<dbReference type="Gene3D" id="3.90.79.10">
    <property type="entry name" value="Nucleoside Triphosphate Pyrophosphohydrolase"/>
    <property type="match status" value="1"/>
</dbReference>
<dbReference type="RefSeq" id="WP_117492864.1">
    <property type="nucleotide sequence ID" value="NZ_QVIG01000003.1"/>
</dbReference>
<accession>A0A372ZJ11</accession>
<dbReference type="EMBL" id="QVIG01000003">
    <property type="protein sequence ID" value="RGD55502.1"/>
    <property type="molecule type" value="Genomic_DNA"/>
</dbReference>
<sequence length="341" mass="37100">MEWLLGIGGALLLGVVTNLVYDFAKFGGSRLGSRVPVPRVRRASLTVAARAHDVRADGLAPLITWSAARPLVPGTLVTAHRGRVERPHALDAAGWAEEVARQRAAGAAGRTAYISRLTVDHGEHGGARVCEVDIAESDYAECMATTRLGREDPAAARLLRAALDEGLTNFVAVAPPTMVSACVAVRDRLGRLLLLRRSLAVNTFPAQWTVGINETMKYRDEPGAAEDFYGLVRRALEEELGLLPDDVGPAVITWLGWSEPASCYTLVATVRSRLDAAGIDRRREACHSSFEHDMAVWVPFTRRTVSELVEGGTCPDGSRRWSYLAPLVAWEAWRAAQQERA</sequence>